<evidence type="ECO:0000313" key="4">
    <source>
        <dbReference type="EMBL" id="HIR66527.1"/>
    </source>
</evidence>
<dbReference type="PIRSF" id="PIRSF004555">
    <property type="entry name" value="UCP004555"/>
    <property type="match status" value="1"/>
</dbReference>
<keyword evidence="3" id="KW-0175">Coiled coil</keyword>
<dbReference type="InterPro" id="IPR004401">
    <property type="entry name" value="YbaB/EbfC"/>
</dbReference>
<keyword evidence="2" id="KW-0963">Cytoplasm</keyword>
<dbReference type="EMBL" id="DVHK01000013">
    <property type="protein sequence ID" value="HIR66527.1"/>
    <property type="molecule type" value="Genomic_DNA"/>
</dbReference>
<evidence type="ECO:0000256" key="1">
    <source>
        <dbReference type="ARBA" id="ARBA00023125"/>
    </source>
</evidence>
<dbReference type="GO" id="GO:0043590">
    <property type="term" value="C:bacterial nucleoid"/>
    <property type="evidence" value="ECO:0007669"/>
    <property type="project" value="UniProtKB-UniRule"/>
</dbReference>
<dbReference type="AlphaFoldDB" id="A0A9D1E5J2"/>
<keyword evidence="1 2" id="KW-0238">DNA-binding</keyword>
<accession>A0A9D1E5J2</accession>
<gene>
    <name evidence="4" type="ORF">IAB94_00590</name>
</gene>
<comment type="subunit">
    <text evidence="2">Homodimer.</text>
</comment>
<dbReference type="InterPro" id="IPR036894">
    <property type="entry name" value="YbaB-like_sf"/>
</dbReference>
<dbReference type="Proteomes" id="UP000823913">
    <property type="component" value="Unassembled WGS sequence"/>
</dbReference>
<comment type="subcellular location">
    <subcellularLocation>
        <location evidence="2">Cytoplasm</location>
        <location evidence="2">Nucleoid</location>
    </subcellularLocation>
</comment>
<sequence length="122" mass="13137">MAGYKGGMGGNMQNIMKQAQKMQEQMQEVDKQLDDWEVVGTSGGGAEGDETVVVYMNAKKIINGIEFGSNLSGTVDLTDEDDVEMLEDLIMAAINDGYKKADEVYEEKMGPFGNMGGLGGLI</sequence>
<reference evidence="4" key="1">
    <citation type="submission" date="2020-10" db="EMBL/GenBank/DDBJ databases">
        <authorList>
            <person name="Gilroy R."/>
        </authorList>
    </citation>
    <scope>NUCLEOTIDE SEQUENCE</scope>
    <source>
        <strain evidence="4">ChiW16-3235</strain>
    </source>
</reference>
<reference evidence="4" key="2">
    <citation type="journal article" date="2021" name="PeerJ">
        <title>Extensive microbial diversity within the chicken gut microbiome revealed by metagenomics and culture.</title>
        <authorList>
            <person name="Gilroy R."/>
            <person name="Ravi A."/>
            <person name="Getino M."/>
            <person name="Pursley I."/>
            <person name="Horton D.L."/>
            <person name="Alikhan N.F."/>
            <person name="Baker D."/>
            <person name="Gharbi K."/>
            <person name="Hall N."/>
            <person name="Watson M."/>
            <person name="Adriaenssens E.M."/>
            <person name="Foster-Nyarko E."/>
            <person name="Jarju S."/>
            <person name="Secka A."/>
            <person name="Antonio M."/>
            <person name="Oren A."/>
            <person name="Chaudhuri R.R."/>
            <person name="La Ragione R."/>
            <person name="Hildebrand F."/>
            <person name="Pallen M.J."/>
        </authorList>
    </citation>
    <scope>NUCLEOTIDE SEQUENCE</scope>
    <source>
        <strain evidence="4">ChiW16-3235</strain>
    </source>
</reference>
<dbReference type="HAMAP" id="MF_00274">
    <property type="entry name" value="DNA_YbaB_EbfC"/>
    <property type="match status" value="1"/>
</dbReference>
<dbReference type="NCBIfam" id="TIGR00103">
    <property type="entry name" value="DNA_YbaB_EbfC"/>
    <property type="match status" value="1"/>
</dbReference>
<comment type="function">
    <text evidence="2">Binds to DNA and alters its conformation. May be involved in regulation of gene expression, nucleoid organization and DNA protection.</text>
</comment>
<dbReference type="Pfam" id="PF02575">
    <property type="entry name" value="YbaB_DNA_bd"/>
    <property type="match status" value="1"/>
</dbReference>
<comment type="similarity">
    <text evidence="2">Belongs to the YbaB/EbfC family.</text>
</comment>
<proteinExistence type="inferred from homology"/>
<organism evidence="4 5">
    <name type="scientific">Candidatus Coproplasma avicola</name>
    <dbReference type="NCBI Taxonomy" id="2840744"/>
    <lineage>
        <taxon>Bacteria</taxon>
        <taxon>Bacillati</taxon>
        <taxon>Bacillota</taxon>
        <taxon>Clostridia</taxon>
        <taxon>Eubacteriales</taxon>
        <taxon>Candidatus Coproplasma</taxon>
    </lineage>
</organism>
<dbReference type="GO" id="GO:0005829">
    <property type="term" value="C:cytosol"/>
    <property type="evidence" value="ECO:0007669"/>
    <property type="project" value="TreeGrafter"/>
</dbReference>
<evidence type="ECO:0000256" key="2">
    <source>
        <dbReference type="HAMAP-Rule" id="MF_00274"/>
    </source>
</evidence>
<evidence type="ECO:0000256" key="3">
    <source>
        <dbReference type="SAM" id="Coils"/>
    </source>
</evidence>
<evidence type="ECO:0000313" key="5">
    <source>
        <dbReference type="Proteomes" id="UP000823913"/>
    </source>
</evidence>
<dbReference type="GO" id="GO:0003677">
    <property type="term" value="F:DNA binding"/>
    <property type="evidence" value="ECO:0007669"/>
    <property type="project" value="UniProtKB-UniRule"/>
</dbReference>
<dbReference type="Gene3D" id="3.30.1310.10">
    <property type="entry name" value="Nucleoid-associated protein YbaB-like domain"/>
    <property type="match status" value="1"/>
</dbReference>
<dbReference type="PANTHER" id="PTHR33449">
    <property type="entry name" value="NUCLEOID-ASSOCIATED PROTEIN YBAB"/>
    <property type="match status" value="1"/>
</dbReference>
<dbReference type="PANTHER" id="PTHR33449:SF1">
    <property type="entry name" value="NUCLEOID-ASSOCIATED PROTEIN YBAB"/>
    <property type="match status" value="1"/>
</dbReference>
<protein>
    <recommendedName>
        <fullName evidence="2">Nucleoid-associated protein IAB94_00590</fullName>
    </recommendedName>
</protein>
<feature type="coiled-coil region" evidence="3">
    <location>
        <begin position="12"/>
        <end position="39"/>
    </location>
</feature>
<dbReference type="SUPFAM" id="SSF82607">
    <property type="entry name" value="YbaB-like"/>
    <property type="match status" value="1"/>
</dbReference>
<comment type="caution">
    <text evidence="4">The sequence shown here is derived from an EMBL/GenBank/DDBJ whole genome shotgun (WGS) entry which is preliminary data.</text>
</comment>
<name>A0A9D1E5J2_9FIRM</name>